<feature type="domain" description="GUN4 N-terminal ARM-like repeat" evidence="2">
    <location>
        <begin position="19"/>
        <end position="98"/>
    </location>
</feature>
<evidence type="ECO:0000313" key="3">
    <source>
        <dbReference type="EMBL" id="ART65379.1"/>
    </source>
</evidence>
<dbReference type="CDD" id="cd16383">
    <property type="entry name" value="GUN4"/>
    <property type="match status" value="1"/>
</dbReference>
<feature type="domain" description="GUN4-like" evidence="1">
    <location>
        <begin position="107"/>
        <end position="246"/>
    </location>
</feature>
<sequence length="256" mass="29756">MAIFNFINIFMTINILDKQLNQLDESSQILDDMSIAFQLTLVQEIYNQGLNGQQKLLKKLIDHCSDCKYSITCVDGFIFELLLKSNDMTIIHVLNEHYSHGIVSMKSACQIDYLPLQKLLINQQFQEADQVTQLKLCELSQTLGNHSRQWLYFTDIFELPAIDLHTIDMLWNIYSRGLFGLSMQRKIWLSSNSDWEKFWSKIGWKVNNIACRYPKEFQWNITAPAGHLPLLNQLRGVQVMSALLSHSVWTEALKNH</sequence>
<keyword evidence="3" id="KW-0150">Chloroplast</keyword>
<evidence type="ECO:0000259" key="1">
    <source>
        <dbReference type="Pfam" id="PF05419"/>
    </source>
</evidence>
<dbReference type="Gene3D" id="1.25.40.620">
    <property type="match status" value="1"/>
</dbReference>
<evidence type="ECO:0000259" key="2">
    <source>
        <dbReference type="Pfam" id="PF16416"/>
    </source>
</evidence>
<name>A0A3G1I8W2_9FLOR</name>
<dbReference type="InterPro" id="IPR008629">
    <property type="entry name" value="GUN4-like"/>
</dbReference>
<proteinExistence type="predicted"/>
<reference evidence="3" key="1">
    <citation type="journal article" date="2017" name="Sci. Rep.">
        <title>Origin and evolutionary history of freshwater Rhodophyta: further insights based on phylogenomic evidence.</title>
        <authorList>
            <person name="Nan F."/>
            <person name="Feng J."/>
            <person name="Lv J."/>
            <person name="Liu Q."/>
            <person name="Fang K."/>
            <person name="Gong C."/>
            <person name="Xie S."/>
        </authorList>
    </citation>
    <scope>NUCLEOTIDE SEQUENCE</scope>
</reference>
<geneLocation type="chloroplast" evidence="3"/>
<dbReference type="GO" id="GO:0046906">
    <property type="term" value="F:tetrapyrrole binding"/>
    <property type="evidence" value="ECO:0007669"/>
    <property type="project" value="TreeGrafter"/>
</dbReference>
<dbReference type="Pfam" id="PF16416">
    <property type="entry name" value="GUN4_N"/>
    <property type="match status" value="1"/>
</dbReference>
<dbReference type="SUPFAM" id="SSF48371">
    <property type="entry name" value="ARM repeat"/>
    <property type="match status" value="1"/>
</dbReference>
<gene>
    <name evidence="3" type="primary">ycf53</name>
</gene>
<dbReference type="AlphaFoldDB" id="A0A3G1I8W2"/>
<dbReference type="PANTHER" id="PTHR34800">
    <property type="entry name" value="TETRAPYRROLE-BINDING PROTEIN, CHLOROPLASTIC"/>
    <property type="match status" value="1"/>
</dbReference>
<organism evidence="3">
    <name type="scientific">Sheathia arcuata</name>
    <dbReference type="NCBI Taxonomy" id="340433"/>
    <lineage>
        <taxon>Eukaryota</taxon>
        <taxon>Rhodophyta</taxon>
        <taxon>Florideophyceae</taxon>
        <taxon>Nemaliophycidae</taxon>
        <taxon>Batrachospermales</taxon>
        <taxon>Batrachospermaceae</taxon>
        <taxon>Sheathia</taxon>
    </lineage>
</organism>
<dbReference type="Gene3D" id="1.10.10.1770">
    <property type="entry name" value="Gun4-like"/>
    <property type="match status" value="1"/>
</dbReference>
<dbReference type="PANTHER" id="PTHR34800:SF1">
    <property type="entry name" value="TETRAPYRROLE-BINDING PROTEIN, CHLOROPLASTIC"/>
    <property type="match status" value="1"/>
</dbReference>
<dbReference type="EMBL" id="KY033529">
    <property type="protein sequence ID" value="ART65379.1"/>
    <property type="molecule type" value="Genomic_DNA"/>
</dbReference>
<keyword evidence="3" id="KW-0934">Plastid</keyword>
<accession>A0A3G1I8W2</accession>
<dbReference type="GeneID" id="33350692"/>
<dbReference type="InterPro" id="IPR016024">
    <property type="entry name" value="ARM-type_fold"/>
</dbReference>
<dbReference type="Pfam" id="PF05419">
    <property type="entry name" value="GUN4"/>
    <property type="match status" value="1"/>
</dbReference>
<dbReference type="RefSeq" id="YP_009390010.1">
    <property type="nucleotide sequence ID" value="NC_035231.1"/>
</dbReference>
<protein>
    <submittedName>
        <fullName evidence="3">Uncharacterized protein</fullName>
    </submittedName>
</protein>
<dbReference type="SUPFAM" id="SSF140869">
    <property type="entry name" value="GUN4-like"/>
    <property type="match status" value="1"/>
</dbReference>
<dbReference type="InterPro" id="IPR037215">
    <property type="entry name" value="GUN4-like_sf"/>
</dbReference>
<dbReference type="InterPro" id="IPR032192">
    <property type="entry name" value="GUN4_N"/>
</dbReference>